<evidence type="ECO:0000256" key="1">
    <source>
        <dbReference type="ARBA" id="ARBA00022980"/>
    </source>
</evidence>
<dbReference type="NCBIfam" id="TIGR00002">
    <property type="entry name" value="S16"/>
    <property type="match status" value="1"/>
</dbReference>
<dbReference type="Gene3D" id="3.30.1320.10">
    <property type="match status" value="1"/>
</dbReference>
<dbReference type="Pfam" id="PF00886">
    <property type="entry name" value="Ribosomal_S16"/>
    <property type="match status" value="1"/>
</dbReference>
<dbReference type="PANTHER" id="PTHR12919">
    <property type="entry name" value="30S RIBOSOMAL PROTEIN S16"/>
    <property type="match status" value="1"/>
</dbReference>
<name>A0A1F8EBY6_9BACT</name>
<feature type="compositionally biased region" description="Low complexity" evidence="4">
    <location>
        <begin position="89"/>
        <end position="100"/>
    </location>
</feature>
<dbReference type="Proteomes" id="UP000178520">
    <property type="component" value="Unassembled WGS sequence"/>
</dbReference>
<gene>
    <name evidence="3" type="primary">rpsP</name>
    <name evidence="5" type="ORF">A2735_00080</name>
</gene>
<dbReference type="InterPro" id="IPR023803">
    <property type="entry name" value="Ribosomal_bS16_dom_sf"/>
</dbReference>
<reference evidence="5 6" key="1">
    <citation type="journal article" date="2016" name="Nat. Commun.">
        <title>Thousands of microbial genomes shed light on interconnected biogeochemical processes in an aquifer system.</title>
        <authorList>
            <person name="Anantharaman K."/>
            <person name="Brown C.T."/>
            <person name="Hug L.A."/>
            <person name="Sharon I."/>
            <person name="Castelle C.J."/>
            <person name="Probst A.J."/>
            <person name="Thomas B.C."/>
            <person name="Singh A."/>
            <person name="Wilkins M.J."/>
            <person name="Karaoz U."/>
            <person name="Brodie E.L."/>
            <person name="Williams K.H."/>
            <person name="Hubbard S.S."/>
            <person name="Banfield J.F."/>
        </authorList>
    </citation>
    <scope>NUCLEOTIDE SEQUENCE [LARGE SCALE GENOMIC DNA]</scope>
</reference>
<evidence type="ECO:0000256" key="2">
    <source>
        <dbReference type="ARBA" id="ARBA00023274"/>
    </source>
</evidence>
<dbReference type="GO" id="GO:0015935">
    <property type="term" value="C:small ribosomal subunit"/>
    <property type="evidence" value="ECO:0007669"/>
    <property type="project" value="TreeGrafter"/>
</dbReference>
<feature type="compositionally biased region" description="Basic and acidic residues" evidence="4">
    <location>
        <begin position="101"/>
        <end position="110"/>
    </location>
</feature>
<evidence type="ECO:0000256" key="4">
    <source>
        <dbReference type="SAM" id="MobiDB-lite"/>
    </source>
</evidence>
<keyword evidence="1 3" id="KW-0689">Ribosomal protein</keyword>
<evidence type="ECO:0000313" key="6">
    <source>
        <dbReference type="Proteomes" id="UP000178520"/>
    </source>
</evidence>
<dbReference type="STRING" id="1802660.A2735_00080"/>
<proteinExistence type="inferred from homology"/>
<organism evidence="5 6">
    <name type="scientific">Candidatus Yanofskybacteria bacterium RIFCSPHIGHO2_01_FULL_41_21</name>
    <dbReference type="NCBI Taxonomy" id="1802660"/>
    <lineage>
        <taxon>Bacteria</taxon>
        <taxon>Candidatus Yanofskyibacteriota</taxon>
    </lineage>
</organism>
<accession>A0A1F8EBY6</accession>
<dbReference type="InterPro" id="IPR000307">
    <property type="entry name" value="Ribosomal_bS16"/>
</dbReference>
<feature type="compositionally biased region" description="Acidic residues" evidence="4">
    <location>
        <begin position="111"/>
        <end position="124"/>
    </location>
</feature>
<dbReference type="PANTHER" id="PTHR12919:SF20">
    <property type="entry name" value="SMALL RIBOSOMAL SUBUNIT PROTEIN BS16M"/>
    <property type="match status" value="1"/>
</dbReference>
<dbReference type="GO" id="GO:0006412">
    <property type="term" value="P:translation"/>
    <property type="evidence" value="ECO:0007669"/>
    <property type="project" value="UniProtKB-UniRule"/>
</dbReference>
<evidence type="ECO:0000256" key="3">
    <source>
        <dbReference type="HAMAP-Rule" id="MF_00385"/>
    </source>
</evidence>
<dbReference type="SUPFAM" id="SSF54565">
    <property type="entry name" value="Ribosomal protein S16"/>
    <property type="match status" value="1"/>
</dbReference>
<evidence type="ECO:0000313" key="5">
    <source>
        <dbReference type="EMBL" id="OGM98097.1"/>
    </source>
</evidence>
<feature type="region of interest" description="Disordered" evidence="4">
    <location>
        <begin position="89"/>
        <end position="138"/>
    </location>
</feature>
<dbReference type="GO" id="GO:0005737">
    <property type="term" value="C:cytoplasm"/>
    <property type="evidence" value="ECO:0007669"/>
    <property type="project" value="UniProtKB-ARBA"/>
</dbReference>
<dbReference type="HAMAP" id="MF_00385">
    <property type="entry name" value="Ribosomal_bS16"/>
    <property type="match status" value="1"/>
</dbReference>
<comment type="similarity">
    <text evidence="3">Belongs to the bacterial ribosomal protein bS16 family.</text>
</comment>
<dbReference type="GO" id="GO:0003735">
    <property type="term" value="F:structural constituent of ribosome"/>
    <property type="evidence" value="ECO:0007669"/>
    <property type="project" value="InterPro"/>
</dbReference>
<dbReference type="AlphaFoldDB" id="A0A1F8EBY6"/>
<dbReference type="EMBL" id="MGJA01000003">
    <property type="protein sequence ID" value="OGM98097.1"/>
    <property type="molecule type" value="Genomic_DNA"/>
</dbReference>
<comment type="caution">
    <text evidence="5">The sequence shown here is derived from an EMBL/GenBank/DDBJ whole genome shotgun (WGS) entry which is preliminary data.</text>
</comment>
<keyword evidence="2 3" id="KW-0687">Ribonucleoprotein</keyword>
<protein>
    <recommendedName>
        <fullName evidence="3">Small ribosomal subunit protein bS16</fullName>
    </recommendedName>
</protein>
<sequence>MLTMRLQRIGKKGQAYFRIIVTEHTKKPQGEYLELLGSYDPHKKDLKVKKERIEHWMSKGVQLSPTVNNLLVNNKIIVATKKLSWKPKVVAKPAVAPTAPKAKEETKDESVVEPEPETPVEAPVEEPKEEVPAETPAE</sequence>